<dbReference type="PANTHER" id="PTHR37017:SF11">
    <property type="entry name" value="ESTERASE_LIPASE_THIOESTERASE DOMAIN-CONTAINING PROTEIN"/>
    <property type="match status" value="1"/>
</dbReference>
<feature type="signal peptide" evidence="1">
    <location>
        <begin position="1"/>
        <end position="25"/>
    </location>
</feature>
<accession>A0A963YT72</accession>
<dbReference type="InterPro" id="IPR052897">
    <property type="entry name" value="Sec-Metab_Biosynth_Hydrolase"/>
</dbReference>
<reference evidence="3" key="1">
    <citation type="journal article" date="2021" name="Microorganisms">
        <title>Acidisoma silvae sp. nov. and Acidisomacellulosilytica sp. nov., Two Acidophilic Bacteria Isolated from Decaying Wood, Hydrolyzing Cellulose and Producing Poly-3-hydroxybutyrate.</title>
        <authorList>
            <person name="Mieszkin S."/>
            <person name="Pouder E."/>
            <person name="Uroz S."/>
            <person name="Simon-Colin C."/>
            <person name="Alain K."/>
        </authorList>
    </citation>
    <scope>NUCLEOTIDE SEQUENCE</scope>
    <source>
        <strain evidence="3">HW T2.11</strain>
    </source>
</reference>
<keyword evidence="4" id="KW-1185">Reference proteome</keyword>
<evidence type="ECO:0000256" key="1">
    <source>
        <dbReference type="SAM" id="SignalP"/>
    </source>
</evidence>
<reference evidence="3" key="2">
    <citation type="submission" date="2021-01" db="EMBL/GenBank/DDBJ databases">
        <authorList>
            <person name="Mieszkin S."/>
            <person name="Pouder E."/>
            <person name="Alain K."/>
        </authorList>
    </citation>
    <scope>NUCLEOTIDE SEQUENCE</scope>
    <source>
        <strain evidence="3">HW T2.11</strain>
    </source>
</reference>
<organism evidence="3 4">
    <name type="scientific">Acidisoma silvae</name>
    <dbReference type="NCBI Taxonomy" id="2802396"/>
    <lineage>
        <taxon>Bacteria</taxon>
        <taxon>Pseudomonadati</taxon>
        <taxon>Pseudomonadota</taxon>
        <taxon>Alphaproteobacteria</taxon>
        <taxon>Acetobacterales</taxon>
        <taxon>Acidocellaceae</taxon>
        <taxon>Acidisoma</taxon>
    </lineage>
</organism>
<comment type="caution">
    <text evidence="3">The sequence shown here is derived from an EMBL/GenBank/DDBJ whole genome shotgun (WGS) entry which is preliminary data.</text>
</comment>
<name>A0A963YT72_9PROT</name>
<dbReference type="SUPFAM" id="SSF53474">
    <property type="entry name" value="alpha/beta-Hydrolases"/>
    <property type="match status" value="1"/>
</dbReference>
<evidence type="ECO:0000259" key="2">
    <source>
        <dbReference type="Pfam" id="PF12697"/>
    </source>
</evidence>
<dbReference type="InterPro" id="IPR000073">
    <property type="entry name" value="AB_hydrolase_1"/>
</dbReference>
<dbReference type="Pfam" id="PF12697">
    <property type="entry name" value="Abhydrolase_6"/>
    <property type="match status" value="1"/>
</dbReference>
<dbReference type="InterPro" id="IPR029058">
    <property type="entry name" value="AB_hydrolase_fold"/>
</dbReference>
<dbReference type="AlphaFoldDB" id="A0A963YT72"/>
<evidence type="ECO:0000313" key="4">
    <source>
        <dbReference type="Proteomes" id="UP000708298"/>
    </source>
</evidence>
<evidence type="ECO:0000313" key="3">
    <source>
        <dbReference type="EMBL" id="MCB8875960.1"/>
    </source>
</evidence>
<dbReference type="PANTHER" id="PTHR37017">
    <property type="entry name" value="AB HYDROLASE-1 DOMAIN-CONTAINING PROTEIN-RELATED"/>
    <property type="match status" value="1"/>
</dbReference>
<dbReference type="EMBL" id="JAESVB010000004">
    <property type="protein sequence ID" value="MCB8875960.1"/>
    <property type="molecule type" value="Genomic_DNA"/>
</dbReference>
<dbReference type="Gene3D" id="3.40.50.1820">
    <property type="entry name" value="alpha/beta hydrolase"/>
    <property type="match status" value="1"/>
</dbReference>
<proteinExistence type="predicted"/>
<dbReference type="RefSeq" id="WP_227321602.1">
    <property type="nucleotide sequence ID" value="NZ_JAESVB010000004.1"/>
</dbReference>
<dbReference type="GO" id="GO:0016787">
    <property type="term" value="F:hydrolase activity"/>
    <property type="evidence" value="ECO:0007669"/>
    <property type="project" value="UniProtKB-KW"/>
</dbReference>
<protein>
    <submittedName>
        <fullName evidence="3">Alpha/beta hydrolase</fullName>
    </submittedName>
</protein>
<sequence>MTFRFALAAMASLAALSALPVVASAAAPVKNIVLVHGAFADGSGWKPVADILIHDGYHVSIVQEPETSIADDVTGTKRILDGLSGPAVLVGHSYGGAVITEAGNDPNVASLVYVAAFAPDAGQTLGALAGSMPSAAKSITPTKDGYLYVDPAKFPADFAAGVPLAEAKFMAMSQVLVNGQVFGTPITTPAWKAKPSFAIVATEDRMINPNLERAMYKHADMTVTALKGSHAIFLVQPRAVAKVIEEAAQSAEKAS</sequence>
<feature type="chain" id="PRO_5037799608" evidence="1">
    <location>
        <begin position="26"/>
        <end position="255"/>
    </location>
</feature>
<feature type="domain" description="AB hydrolase-1" evidence="2">
    <location>
        <begin position="32"/>
        <end position="242"/>
    </location>
</feature>
<dbReference type="Proteomes" id="UP000708298">
    <property type="component" value="Unassembled WGS sequence"/>
</dbReference>
<keyword evidence="1" id="KW-0732">Signal</keyword>
<gene>
    <name evidence="3" type="ORF">ASILVAE211_12275</name>
</gene>
<keyword evidence="3" id="KW-0378">Hydrolase</keyword>